<dbReference type="Proteomes" id="UP000037109">
    <property type="component" value="Unassembled WGS sequence"/>
</dbReference>
<dbReference type="GO" id="GO:0005737">
    <property type="term" value="C:cytoplasm"/>
    <property type="evidence" value="ECO:0007669"/>
    <property type="project" value="UniProtKB-SubCell"/>
</dbReference>
<dbReference type="AlphaFoldDB" id="A0A0M0GLA8"/>
<sequence length="357" mass="40378">MEELTLTINNFGYNEFFKEAFSAFEEKEYQIGRVALEHKRMYRVWTDNGEMLCEVSGKFSFDASSREDYPAVGDWVAIKERAGEQRGTIHAVLPRKSKFSRKTAGLNTEEQIVAANIDTIFLVNSLNEDLNLRRLERYLLLSWESGASPVIVLTKADLCEDLEDKLAEVESVAMGVPVISISVMEEKGIDRLKPFLEPGKTIALLGSSGVGKSTLTNYLLGEERQKVQDIRISDDKGKHTTTHRELILLPEGAILIDTPGMRELQLWESESGLSESFTDIEQAGKNCKFRDCTHANEPGCAVLKLIEEGSISRARLNSYKKLLKELAYLDRKQDKRAQSEERKRWKKISAGVKPKRI</sequence>
<dbReference type="STRING" id="1459.AF332_12270"/>
<keyword evidence="4 10" id="KW-0699">rRNA-binding</keyword>
<dbReference type="InterPro" id="IPR004881">
    <property type="entry name" value="Ribosome_biogen_GTPase_RsgA"/>
</dbReference>
<dbReference type="Gene3D" id="2.40.50.140">
    <property type="entry name" value="Nucleic acid-binding proteins"/>
    <property type="match status" value="1"/>
</dbReference>
<feature type="binding site" evidence="10">
    <location>
        <position position="294"/>
    </location>
    <ligand>
        <name>Zn(2+)</name>
        <dbReference type="ChEBI" id="CHEBI:29105"/>
    </ligand>
</feature>
<dbReference type="SUPFAM" id="SSF52540">
    <property type="entry name" value="P-loop containing nucleoside triphosphate hydrolases"/>
    <property type="match status" value="1"/>
</dbReference>
<evidence type="ECO:0000313" key="15">
    <source>
        <dbReference type="Proteomes" id="UP000037109"/>
    </source>
</evidence>
<protein>
    <recommendedName>
        <fullName evidence="10">Small ribosomal subunit biogenesis GTPase RsgA</fullName>
        <ecNumber evidence="10">3.6.1.-</ecNumber>
    </recommendedName>
</protein>
<comment type="function">
    <text evidence="10">One of several proteins that assist in the late maturation steps of the functional core of the 30S ribosomal subunit. Helps release RbfA from mature subunits. May play a role in the assembly of ribosomal proteins into the subunit. Circularly permuted GTPase that catalyzes slow GTP hydrolysis, GTPase activity is stimulated by the 30S ribosomal subunit.</text>
</comment>
<dbReference type="Gene3D" id="1.10.40.50">
    <property type="entry name" value="Probable gtpase engc, domain 3"/>
    <property type="match status" value="1"/>
</dbReference>
<keyword evidence="1 10" id="KW-0963">Cytoplasm</keyword>
<dbReference type="EMBL" id="LGUF01000007">
    <property type="protein sequence ID" value="KON90277.1"/>
    <property type="molecule type" value="Genomic_DNA"/>
</dbReference>
<dbReference type="Gene3D" id="3.40.50.300">
    <property type="entry name" value="P-loop containing nucleotide triphosphate hydrolases"/>
    <property type="match status" value="1"/>
</dbReference>
<comment type="caution">
    <text evidence="14">The sequence shown here is derived from an EMBL/GenBank/DDBJ whole genome shotgun (WGS) entry which is preliminary data.</text>
</comment>
<accession>A0A0M0GLA8</accession>
<gene>
    <name evidence="10" type="primary">rsgA</name>
    <name evidence="14" type="ORF">AF332_12270</name>
</gene>
<dbReference type="GO" id="GO:0046872">
    <property type="term" value="F:metal ion binding"/>
    <property type="evidence" value="ECO:0007669"/>
    <property type="project" value="UniProtKB-KW"/>
</dbReference>
<name>A0A0M0GLA8_SPOGL</name>
<dbReference type="EC" id="3.6.1.-" evidence="10"/>
<dbReference type="SUPFAM" id="SSF50249">
    <property type="entry name" value="Nucleic acid-binding proteins"/>
    <property type="match status" value="1"/>
</dbReference>
<dbReference type="PATRIC" id="fig|1459.3.peg.2647"/>
<dbReference type="InterPro" id="IPR027417">
    <property type="entry name" value="P-loop_NTPase"/>
</dbReference>
<evidence type="ECO:0000256" key="8">
    <source>
        <dbReference type="ARBA" id="ARBA00022884"/>
    </source>
</evidence>
<dbReference type="Pfam" id="PF03193">
    <property type="entry name" value="RsgA_GTPase"/>
    <property type="match status" value="1"/>
</dbReference>
<keyword evidence="15" id="KW-1185">Reference proteome</keyword>
<dbReference type="HAMAP" id="MF_01820">
    <property type="entry name" value="GTPase_RsgA"/>
    <property type="match status" value="1"/>
</dbReference>
<dbReference type="InterPro" id="IPR012340">
    <property type="entry name" value="NA-bd_OB-fold"/>
</dbReference>
<dbReference type="GO" id="GO:0019843">
    <property type="term" value="F:rRNA binding"/>
    <property type="evidence" value="ECO:0007669"/>
    <property type="project" value="UniProtKB-KW"/>
</dbReference>
<evidence type="ECO:0000256" key="11">
    <source>
        <dbReference type="SAM" id="MobiDB-lite"/>
    </source>
</evidence>
<comment type="subcellular location">
    <subcellularLocation>
        <location evidence="10">Cytoplasm</location>
    </subcellularLocation>
</comment>
<dbReference type="PANTHER" id="PTHR32120">
    <property type="entry name" value="SMALL RIBOSOMAL SUBUNIT BIOGENESIS GTPASE RSGA"/>
    <property type="match status" value="1"/>
</dbReference>
<feature type="binding site" evidence="10">
    <location>
        <position position="300"/>
    </location>
    <ligand>
        <name>Zn(2+)</name>
        <dbReference type="ChEBI" id="CHEBI:29105"/>
    </ligand>
</feature>
<comment type="cofactor">
    <cofactor evidence="10">
        <name>Zn(2+)</name>
        <dbReference type="ChEBI" id="CHEBI:29105"/>
    </cofactor>
    <text evidence="10">Binds 1 zinc ion per subunit.</text>
</comment>
<feature type="domain" description="EngC GTPase" evidence="12">
    <location>
        <begin position="115"/>
        <end position="262"/>
    </location>
</feature>
<feature type="binding site" evidence="10">
    <location>
        <begin position="206"/>
        <end position="214"/>
    </location>
    <ligand>
        <name>GTP</name>
        <dbReference type="ChEBI" id="CHEBI:37565"/>
    </ligand>
</feature>
<reference evidence="15" key="1">
    <citation type="submission" date="2015-07" db="EMBL/GenBank/DDBJ databases">
        <title>Fjat-10036 dsm4.</title>
        <authorList>
            <person name="Liu B."/>
            <person name="Wang J."/>
            <person name="Zhu Y."/>
            <person name="Liu G."/>
            <person name="Chen Q."/>
            <person name="Chen Z."/>
            <person name="Lan J."/>
            <person name="Che J."/>
            <person name="Ge C."/>
            <person name="Shi H."/>
            <person name="Pan Z."/>
            <person name="Liu X."/>
        </authorList>
    </citation>
    <scope>NUCLEOTIDE SEQUENCE [LARGE SCALE GENOMIC DNA]</scope>
    <source>
        <strain evidence="15">DSM 4</strain>
    </source>
</reference>
<evidence type="ECO:0000256" key="1">
    <source>
        <dbReference type="ARBA" id="ARBA00022490"/>
    </source>
</evidence>
<keyword evidence="6 10" id="KW-0378">Hydrolase</keyword>
<evidence type="ECO:0000256" key="9">
    <source>
        <dbReference type="ARBA" id="ARBA00023134"/>
    </source>
</evidence>
<organism evidence="14 15">
    <name type="scientific">Sporosarcina globispora</name>
    <name type="common">Bacillus globisporus</name>
    <dbReference type="NCBI Taxonomy" id="1459"/>
    <lineage>
        <taxon>Bacteria</taxon>
        <taxon>Bacillati</taxon>
        <taxon>Bacillota</taxon>
        <taxon>Bacilli</taxon>
        <taxon>Bacillales</taxon>
        <taxon>Caryophanaceae</taxon>
        <taxon>Sporosarcina</taxon>
    </lineage>
</organism>
<dbReference type="InterPro" id="IPR010914">
    <property type="entry name" value="RsgA_GTPase_dom"/>
</dbReference>
<dbReference type="PANTHER" id="PTHR32120:SF10">
    <property type="entry name" value="SMALL RIBOSOMAL SUBUNIT BIOGENESIS GTPASE RSGA"/>
    <property type="match status" value="1"/>
</dbReference>
<keyword evidence="7 10" id="KW-0862">Zinc</keyword>
<keyword evidence="3 10" id="KW-0479">Metal-binding</keyword>
<evidence type="ECO:0000256" key="5">
    <source>
        <dbReference type="ARBA" id="ARBA00022741"/>
    </source>
</evidence>
<keyword evidence="2 10" id="KW-0690">Ribosome biogenesis</keyword>
<feature type="binding site" evidence="10">
    <location>
        <begin position="154"/>
        <end position="157"/>
    </location>
    <ligand>
        <name>GTP</name>
        <dbReference type="ChEBI" id="CHEBI:37565"/>
    </ligand>
</feature>
<comment type="similarity">
    <text evidence="10">Belongs to the TRAFAC class YlqF/YawG GTPase family. RsgA subfamily.</text>
</comment>
<evidence type="ECO:0000256" key="3">
    <source>
        <dbReference type="ARBA" id="ARBA00022723"/>
    </source>
</evidence>
<evidence type="ECO:0000259" key="13">
    <source>
        <dbReference type="PROSITE" id="PS51721"/>
    </source>
</evidence>
<comment type="subunit">
    <text evidence="10">Monomer. Associates with 30S ribosomal subunit, binds 16S rRNA.</text>
</comment>
<evidence type="ECO:0000256" key="4">
    <source>
        <dbReference type="ARBA" id="ARBA00022730"/>
    </source>
</evidence>
<feature type="binding site" evidence="10">
    <location>
        <position position="292"/>
    </location>
    <ligand>
        <name>Zn(2+)</name>
        <dbReference type="ChEBI" id="CHEBI:29105"/>
    </ligand>
</feature>
<evidence type="ECO:0000259" key="12">
    <source>
        <dbReference type="PROSITE" id="PS50936"/>
    </source>
</evidence>
<keyword evidence="5 10" id="KW-0547">Nucleotide-binding</keyword>
<evidence type="ECO:0000256" key="7">
    <source>
        <dbReference type="ARBA" id="ARBA00022833"/>
    </source>
</evidence>
<evidence type="ECO:0000256" key="2">
    <source>
        <dbReference type="ARBA" id="ARBA00022517"/>
    </source>
</evidence>
<keyword evidence="8 10" id="KW-0694">RNA-binding</keyword>
<feature type="region of interest" description="Disordered" evidence="11">
    <location>
        <begin position="336"/>
        <end position="357"/>
    </location>
</feature>
<feature type="domain" description="CP-type G" evidence="13">
    <location>
        <begin position="106"/>
        <end position="264"/>
    </location>
</feature>
<dbReference type="InterPro" id="IPR030378">
    <property type="entry name" value="G_CP_dom"/>
</dbReference>
<dbReference type="PROSITE" id="PS50936">
    <property type="entry name" value="ENGC_GTPASE"/>
    <property type="match status" value="1"/>
</dbReference>
<evidence type="ECO:0000313" key="14">
    <source>
        <dbReference type="EMBL" id="KON90277.1"/>
    </source>
</evidence>
<dbReference type="GO" id="GO:0003924">
    <property type="term" value="F:GTPase activity"/>
    <property type="evidence" value="ECO:0007669"/>
    <property type="project" value="UniProtKB-UniRule"/>
</dbReference>
<dbReference type="GO" id="GO:0042274">
    <property type="term" value="P:ribosomal small subunit biogenesis"/>
    <property type="evidence" value="ECO:0007669"/>
    <property type="project" value="UniProtKB-UniRule"/>
</dbReference>
<dbReference type="GO" id="GO:0005525">
    <property type="term" value="F:GTP binding"/>
    <property type="evidence" value="ECO:0007669"/>
    <property type="project" value="UniProtKB-UniRule"/>
</dbReference>
<evidence type="ECO:0000256" key="10">
    <source>
        <dbReference type="HAMAP-Rule" id="MF_01820"/>
    </source>
</evidence>
<dbReference type="CDD" id="cd01854">
    <property type="entry name" value="YjeQ_EngC"/>
    <property type="match status" value="1"/>
</dbReference>
<keyword evidence="9 10" id="KW-0342">GTP-binding</keyword>
<dbReference type="PROSITE" id="PS51721">
    <property type="entry name" value="G_CP"/>
    <property type="match status" value="1"/>
</dbReference>
<evidence type="ECO:0000256" key="6">
    <source>
        <dbReference type="ARBA" id="ARBA00022801"/>
    </source>
</evidence>
<dbReference type="NCBIfam" id="TIGR00157">
    <property type="entry name" value="ribosome small subunit-dependent GTPase A"/>
    <property type="match status" value="1"/>
</dbReference>
<proteinExistence type="inferred from homology"/>
<feature type="binding site" evidence="10">
    <location>
        <position position="287"/>
    </location>
    <ligand>
        <name>Zn(2+)</name>
        <dbReference type="ChEBI" id="CHEBI:29105"/>
    </ligand>
</feature>